<dbReference type="PANTHER" id="PTHR17985:SF8">
    <property type="entry name" value="TRANSPORT AND GOLGI ORGANIZATION PROTEIN 2 HOMOLOG"/>
    <property type="match status" value="1"/>
</dbReference>
<dbReference type="RefSeq" id="WP_345276858.1">
    <property type="nucleotide sequence ID" value="NZ_BAABJW010000003.1"/>
</dbReference>
<accession>A0ABP9CL67</accession>
<evidence type="ECO:0000313" key="1">
    <source>
        <dbReference type="EMBL" id="GAA4812739.1"/>
    </source>
</evidence>
<protein>
    <submittedName>
        <fullName evidence="1">NRDE family protein</fullName>
    </submittedName>
</protein>
<reference evidence="2" key="1">
    <citation type="journal article" date="2019" name="Int. J. Syst. Evol. Microbiol.">
        <title>The Global Catalogue of Microorganisms (GCM) 10K type strain sequencing project: providing services to taxonomists for standard genome sequencing and annotation.</title>
        <authorList>
            <consortium name="The Broad Institute Genomics Platform"/>
            <consortium name="The Broad Institute Genome Sequencing Center for Infectious Disease"/>
            <person name="Wu L."/>
            <person name="Ma J."/>
        </authorList>
    </citation>
    <scope>NUCLEOTIDE SEQUENCE [LARGE SCALE GENOMIC DNA]</scope>
    <source>
        <strain evidence="2">JCM 18325</strain>
    </source>
</reference>
<dbReference type="InterPro" id="IPR008551">
    <property type="entry name" value="TANGO2"/>
</dbReference>
<proteinExistence type="predicted"/>
<dbReference type="Pfam" id="PF05742">
    <property type="entry name" value="TANGO2"/>
    <property type="match status" value="1"/>
</dbReference>
<gene>
    <name evidence="1" type="ORF">GCM10023330_20250</name>
</gene>
<sequence>MCTVTLIPKGKNDFILTSNRDEAPNRISLPPSFYNIENTNLLYPKDEQSGGTWIGVSANNRLVCVLNGGFEIHERKASYRKSRGIVAHDFMVADYLVSFVETYNFDNIEPFTLVIADWNTILIFYELVWDGTQTHFKELPLESRIWSSSTLYSKKMRIERSQWFENFKSENELSPESLLKFHKTAGKGNEDYGVIMNRGFVRTTSITQVEKINNIVGMRYENLRNKLVSNETFNLSQLINE</sequence>
<evidence type="ECO:0000313" key="2">
    <source>
        <dbReference type="Proteomes" id="UP001501433"/>
    </source>
</evidence>
<dbReference type="Proteomes" id="UP001501433">
    <property type="component" value="Unassembled WGS sequence"/>
</dbReference>
<dbReference type="PANTHER" id="PTHR17985">
    <property type="entry name" value="SER/THR-RICH PROTEIN T10 IN DGCR REGION"/>
    <property type="match status" value="1"/>
</dbReference>
<keyword evidence="2" id="KW-1185">Reference proteome</keyword>
<name>A0ABP9CL67_9FLAO</name>
<comment type="caution">
    <text evidence="1">The sequence shown here is derived from an EMBL/GenBank/DDBJ whole genome shotgun (WGS) entry which is preliminary data.</text>
</comment>
<dbReference type="EMBL" id="BAABJW010000003">
    <property type="protein sequence ID" value="GAA4812739.1"/>
    <property type="molecule type" value="Genomic_DNA"/>
</dbReference>
<organism evidence="1 2">
    <name type="scientific">Litoribaculum gwangyangense</name>
    <dbReference type="NCBI Taxonomy" id="1130722"/>
    <lineage>
        <taxon>Bacteria</taxon>
        <taxon>Pseudomonadati</taxon>
        <taxon>Bacteroidota</taxon>
        <taxon>Flavobacteriia</taxon>
        <taxon>Flavobacteriales</taxon>
        <taxon>Flavobacteriaceae</taxon>
        <taxon>Litoribaculum</taxon>
    </lineage>
</organism>